<evidence type="ECO:0000256" key="3">
    <source>
        <dbReference type="PROSITE-ProRule" id="PRU01282"/>
    </source>
</evidence>
<dbReference type="Proteomes" id="UP000591735">
    <property type="component" value="Unassembled WGS sequence"/>
</dbReference>
<dbReference type="SUPFAM" id="SSF52833">
    <property type="entry name" value="Thioredoxin-like"/>
    <property type="match status" value="1"/>
</dbReference>
<dbReference type="InterPro" id="IPR006659">
    <property type="entry name" value="Arsenate_reductase"/>
</dbReference>
<dbReference type="Gene3D" id="3.40.30.10">
    <property type="entry name" value="Glutaredoxin"/>
    <property type="match status" value="1"/>
</dbReference>
<dbReference type="CDD" id="cd03034">
    <property type="entry name" value="ArsC_ArsC"/>
    <property type="match status" value="1"/>
</dbReference>
<comment type="similarity">
    <text evidence="1 3 4">Belongs to the ArsC family.</text>
</comment>
<accession>A0A840UPP1</accession>
<gene>
    <name evidence="5" type="ORF">HNR38_003330</name>
</gene>
<dbReference type="Pfam" id="PF03960">
    <property type="entry name" value="ArsC"/>
    <property type="match status" value="1"/>
</dbReference>
<keyword evidence="6" id="KW-1185">Reference proteome</keyword>
<dbReference type="PANTHER" id="PTHR30041:SF4">
    <property type="entry name" value="ARSENATE REDUCTASE"/>
    <property type="match status" value="1"/>
</dbReference>
<evidence type="ECO:0000256" key="4">
    <source>
        <dbReference type="RuleBase" id="RU362029"/>
    </source>
</evidence>
<evidence type="ECO:0000256" key="2">
    <source>
        <dbReference type="ARBA" id="ARBA00023002"/>
    </source>
</evidence>
<comment type="caution">
    <text evidence="5">The sequence shown here is derived from an EMBL/GenBank/DDBJ whole genome shotgun (WGS) entry which is preliminary data.</text>
</comment>
<evidence type="ECO:0000313" key="6">
    <source>
        <dbReference type="Proteomes" id="UP000591735"/>
    </source>
</evidence>
<dbReference type="NCBIfam" id="TIGR00014">
    <property type="entry name" value="arsC"/>
    <property type="match status" value="1"/>
</dbReference>
<dbReference type="GO" id="GO:0008794">
    <property type="term" value="F:arsenate reductase (glutaredoxin) activity"/>
    <property type="evidence" value="ECO:0007669"/>
    <property type="project" value="UniProtKB-UniRule"/>
</dbReference>
<protein>
    <recommendedName>
        <fullName evidence="4">Arsenate reductase</fullName>
        <ecNumber evidence="4">1.20.4.1</ecNumber>
    </recommendedName>
</protein>
<evidence type="ECO:0000313" key="5">
    <source>
        <dbReference type="EMBL" id="MBB5322817.1"/>
    </source>
</evidence>
<dbReference type="InterPro" id="IPR006660">
    <property type="entry name" value="Arsenate_reductase-like"/>
</dbReference>
<reference evidence="5 6" key="1">
    <citation type="submission" date="2020-08" db="EMBL/GenBank/DDBJ databases">
        <title>Genomic Encyclopedia of Type Strains, Phase IV (KMG-IV): sequencing the most valuable type-strain genomes for metagenomic binning, comparative biology and taxonomic classification.</title>
        <authorList>
            <person name="Goeker M."/>
        </authorList>
    </citation>
    <scope>NUCLEOTIDE SEQUENCE [LARGE SCALE GENOMIC DNA]</scope>
    <source>
        <strain evidence="5 6">DSM 22359</strain>
    </source>
</reference>
<dbReference type="InterPro" id="IPR036249">
    <property type="entry name" value="Thioredoxin-like_sf"/>
</dbReference>
<dbReference type="EMBL" id="JACHFE010000011">
    <property type="protein sequence ID" value="MBB5322817.1"/>
    <property type="molecule type" value="Genomic_DNA"/>
</dbReference>
<organism evidence="5 6">
    <name type="scientific">Marinobacter oulmenensis</name>
    <dbReference type="NCBI Taxonomy" id="643747"/>
    <lineage>
        <taxon>Bacteria</taxon>
        <taxon>Pseudomonadati</taxon>
        <taxon>Pseudomonadota</taxon>
        <taxon>Gammaproteobacteria</taxon>
        <taxon>Pseudomonadales</taxon>
        <taxon>Marinobacteraceae</taxon>
        <taxon>Marinobacter</taxon>
    </lineage>
</organism>
<name>A0A840UPP1_9GAMM</name>
<sequence length="117" mass="13462">MTEATRIYHNPRCSKSRQTLELLTDRGIDPEIIRYLETPPTEQQLSEILEMLGCQPRELMRIKEKEYREQGLDNPELGREELIRAMVATPKLIERPIVVNNGRAAVGRPPENVLAIL</sequence>
<dbReference type="AlphaFoldDB" id="A0A840UPP1"/>
<dbReference type="PROSITE" id="PS51353">
    <property type="entry name" value="ARSC"/>
    <property type="match status" value="1"/>
</dbReference>
<dbReference type="EC" id="1.20.4.1" evidence="4"/>
<proteinExistence type="inferred from homology"/>
<dbReference type="RefSeq" id="WP_183706409.1">
    <property type="nucleotide sequence ID" value="NZ_JACHFE010000011.1"/>
</dbReference>
<comment type="catalytic activity">
    <reaction evidence="4">
        <text>[glutaredoxin]-dithiol + arsenate + glutathione + H(+) = glutathionyl-S-S-[glutaredoxin] + arsenite + H2O</text>
        <dbReference type="Rhea" id="RHEA:22016"/>
        <dbReference type="Rhea" id="RHEA-COMP:10729"/>
        <dbReference type="Rhea" id="RHEA-COMP:17668"/>
        <dbReference type="ChEBI" id="CHEBI:15377"/>
        <dbReference type="ChEBI" id="CHEBI:15378"/>
        <dbReference type="ChEBI" id="CHEBI:29242"/>
        <dbReference type="ChEBI" id="CHEBI:29950"/>
        <dbReference type="ChEBI" id="CHEBI:48597"/>
        <dbReference type="ChEBI" id="CHEBI:57925"/>
        <dbReference type="ChEBI" id="CHEBI:146199"/>
        <dbReference type="EC" id="1.20.4.1"/>
    </reaction>
</comment>
<keyword evidence="2 4" id="KW-0560">Oxidoreductase</keyword>
<dbReference type="PANTHER" id="PTHR30041">
    <property type="entry name" value="ARSENATE REDUCTASE"/>
    <property type="match status" value="1"/>
</dbReference>
<evidence type="ECO:0000256" key="1">
    <source>
        <dbReference type="ARBA" id="ARBA00007198"/>
    </source>
</evidence>